<dbReference type="Pfam" id="PF00589">
    <property type="entry name" value="Phage_integrase"/>
    <property type="match status" value="1"/>
</dbReference>
<evidence type="ECO:0000256" key="2">
    <source>
        <dbReference type="ARBA" id="ARBA00008857"/>
    </source>
</evidence>
<keyword evidence="4" id="KW-0229">DNA integration</keyword>
<dbReference type="InterPro" id="IPR002104">
    <property type="entry name" value="Integrase_catalytic"/>
</dbReference>
<dbReference type="PROSITE" id="PS51898">
    <property type="entry name" value="TYR_RECOMBINASE"/>
    <property type="match status" value="1"/>
</dbReference>
<dbReference type="InterPro" id="IPR011946">
    <property type="entry name" value="Integrase_integron-type"/>
</dbReference>
<dbReference type="InterPro" id="IPR044068">
    <property type="entry name" value="CB"/>
</dbReference>
<dbReference type="InterPro" id="IPR011010">
    <property type="entry name" value="DNA_brk_join_enz"/>
</dbReference>
<evidence type="ECO:0000259" key="10">
    <source>
        <dbReference type="PROSITE" id="PS51898"/>
    </source>
</evidence>
<dbReference type="Pfam" id="PF13495">
    <property type="entry name" value="Phage_int_SAM_4"/>
    <property type="match status" value="1"/>
</dbReference>
<dbReference type="InterPro" id="IPR013762">
    <property type="entry name" value="Integrase-like_cat_sf"/>
</dbReference>
<evidence type="ECO:0000313" key="12">
    <source>
        <dbReference type="EMBL" id="MBK1646958.1"/>
    </source>
</evidence>
<dbReference type="GO" id="GO:0005737">
    <property type="term" value="C:cytoplasm"/>
    <property type="evidence" value="ECO:0007669"/>
    <property type="project" value="UniProtKB-SubCell"/>
</dbReference>
<evidence type="ECO:0000256" key="5">
    <source>
        <dbReference type="ARBA" id="ARBA00023125"/>
    </source>
</evidence>
<dbReference type="AlphaFoldDB" id="A0A9X0WLW0"/>
<organism evidence="12 13">
    <name type="scientific">Thiocapsa imhoffii</name>
    <dbReference type="NCBI Taxonomy" id="382777"/>
    <lineage>
        <taxon>Bacteria</taxon>
        <taxon>Pseudomonadati</taxon>
        <taxon>Pseudomonadota</taxon>
        <taxon>Gammaproteobacteria</taxon>
        <taxon>Chromatiales</taxon>
        <taxon>Chromatiaceae</taxon>
        <taxon>Thiocapsa</taxon>
    </lineage>
</organism>
<feature type="domain" description="Tyr recombinase" evidence="10">
    <location>
        <begin position="257"/>
        <end position="470"/>
    </location>
</feature>
<dbReference type="Proteomes" id="UP001138802">
    <property type="component" value="Unassembled WGS sequence"/>
</dbReference>
<protein>
    <submittedName>
        <fullName evidence="12">Integrase</fullName>
    </submittedName>
</protein>
<proteinExistence type="inferred from homology"/>
<keyword evidence="5 9" id="KW-0238">DNA-binding</keyword>
<comment type="similarity">
    <text evidence="2">Belongs to the 'phage' integrase family.</text>
</comment>
<keyword evidence="3" id="KW-0963">Cytoplasm</keyword>
<evidence type="ECO:0000256" key="8">
    <source>
        <dbReference type="ARBA" id="ARBA00038613"/>
    </source>
</evidence>
<evidence type="ECO:0000256" key="1">
    <source>
        <dbReference type="ARBA" id="ARBA00004496"/>
    </source>
</evidence>
<dbReference type="PANTHER" id="PTHR30349:SF64">
    <property type="entry name" value="PROPHAGE INTEGRASE INTD-RELATED"/>
    <property type="match status" value="1"/>
</dbReference>
<feature type="domain" description="Core-binding (CB)" evidence="11">
    <location>
        <begin position="156"/>
        <end position="239"/>
    </location>
</feature>
<dbReference type="Gene3D" id="1.10.443.10">
    <property type="entry name" value="Intergrase catalytic core"/>
    <property type="match status" value="1"/>
</dbReference>
<dbReference type="Gene3D" id="1.10.150.130">
    <property type="match status" value="1"/>
</dbReference>
<keyword evidence="13" id="KW-1185">Reference proteome</keyword>
<dbReference type="NCBIfam" id="TIGR02249">
    <property type="entry name" value="integrase_gron"/>
    <property type="match status" value="1"/>
</dbReference>
<dbReference type="GO" id="GO:0003677">
    <property type="term" value="F:DNA binding"/>
    <property type="evidence" value="ECO:0007669"/>
    <property type="project" value="UniProtKB-UniRule"/>
</dbReference>
<evidence type="ECO:0000256" key="3">
    <source>
        <dbReference type="ARBA" id="ARBA00022490"/>
    </source>
</evidence>
<dbReference type="RefSeq" id="WP_200389796.1">
    <property type="nucleotide sequence ID" value="NZ_NRSD01000058.1"/>
</dbReference>
<dbReference type="FunFam" id="1.10.443.10:FF:000007">
    <property type="entry name" value="Tyrosine recombinase XerC"/>
    <property type="match status" value="1"/>
</dbReference>
<name>A0A9X0WLW0_9GAMM</name>
<evidence type="ECO:0000256" key="4">
    <source>
        <dbReference type="ARBA" id="ARBA00022908"/>
    </source>
</evidence>
<comment type="subcellular location">
    <subcellularLocation>
        <location evidence="1">Cytoplasm</location>
    </subcellularLocation>
</comment>
<gene>
    <name evidence="12" type="ORF">CKO25_20525</name>
</gene>
<evidence type="ECO:0000256" key="9">
    <source>
        <dbReference type="PROSITE-ProRule" id="PRU01248"/>
    </source>
</evidence>
<evidence type="ECO:0000256" key="7">
    <source>
        <dbReference type="ARBA" id="ARBA00037721"/>
    </source>
</evidence>
<dbReference type="PANTHER" id="PTHR30349">
    <property type="entry name" value="PHAGE INTEGRASE-RELATED"/>
    <property type="match status" value="1"/>
</dbReference>
<evidence type="ECO:0000259" key="11">
    <source>
        <dbReference type="PROSITE" id="PS51900"/>
    </source>
</evidence>
<accession>A0A9X0WLW0</accession>
<evidence type="ECO:0000313" key="13">
    <source>
        <dbReference type="Proteomes" id="UP001138802"/>
    </source>
</evidence>
<comment type="subunit">
    <text evidence="8">Forms a cyclic heterotetrameric complex composed of two molecules of XerC and two molecules of XerD.</text>
</comment>
<dbReference type="CDD" id="cd01193">
    <property type="entry name" value="INT_IntI_C"/>
    <property type="match status" value="1"/>
</dbReference>
<comment type="function">
    <text evidence="7">Site-specific tyrosine recombinase, which acts by catalyzing the cutting and rejoining of the recombining DNA molecules. The XerC-XerD complex is essential to convert dimers of the bacterial chromosome into monomers to permit their segregation at cell division. It also contributes to the segregational stability of plasmids.</text>
</comment>
<dbReference type="InterPro" id="IPR010998">
    <property type="entry name" value="Integrase_recombinase_N"/>
</dbReference>
<reference evidence="12 13" key="1">
    <citation type="journal article" date="2020" name="Microorganisms">
        <title>Osmotic Adaptation and Compatible Solute Biosynthesis of Phototrophic Bacteria as Revealed from Genome Analyses.</title>
        <authorList>
            <person name="Imhoff J.F."/>
            <person name="Rahn T."/>
            <person name="Kunzel S."/>
            <person name="Keller A."/>
            <person name="Neulinger S.C."/>
        </authorList>
    </citation>
    <scope>NUCLEOTIDE SEQUENCE [LARGE SCALE GENOMIC DNA]</scope>
    <source>
        <strain evidence="12 13">DSM 21303</strain>
    </source>
</reference>
<dbReference type="GO" id="GO:0006310">
    <property type="term" value="P:DNA recombination"/>
    <property type="evidence" value="ECO:0007669"/>
    <property type="project" value="UniProtKB-KW"/>
</dbReference>
<dbReference type="InterPro" id="IPR004107">
    <property type="entry name" value="Integrase_SAM-like_N"/>
</dbReference>
<dbReference type="PROSITE" id="PS51900">
    <property type="entry name" value="CB"/>
    <property type="match status" value="1"/>
</dbReference>
<dbReference type="EMBL" id="NRSD01000058">
    <property type="protein sequence ID" value="MBK1646958.1"/>
    <property type="molecule type" value="Genomic_DNA"/>
</dbReference>
<dbReference type="SUPFAM" id="SSF56349">
    <property type="entry name" value="DNA breaking-rejoining enzymes"/>
    <property type="match status" value="1"/>
</dbReference>
<dbReference type="InterPro" id="IPR050090">
    <property type="entry name" value="Tyrosine_recombinase_XerCD"/>
</dbReference>
<comment type="caution">
    <text evidence="12">The sequence shown here is derived from an EMBL/GenBank/DDBJ whole genome shotgun (WGS) entry which is preliminary data.</text>
</comment>
<evidence type="ECO:0000256" key="6">
    <source>
        <dbReference type="ARBA" id="ARBA00023172"/>
    </source>
</evidence>
<keyword evidence="6" id="KW-0233">DNA recombination</keyword>
<dbReference type="GO" id="GO:0015074">
    <property type="term" value="P:DNA integration"/>
    <property type="evidence" value="ECO:0007669"/>
    <property type="project" value="UniProtKB-KW"/>
</dbReference>
<sequence>MGDVQTTRTTSVDRFWERFIDLARKNGVKDTAVRWYVRHAERYLKALSGKRLAEHTREDVTGYLESVGRIDGIEEWQFLQIVEAVRTLLVTANAKVVGEVDWAYWLDSARTLAPDHPTIAREMASRRVGAADEEPVSGTRFKEKRNAPSALDGVRRSHARLMERLAAEIRRRKYSIRTEQTYESRVCRFILFCGGRDPSEVGADRIVAFLEDLAVRGQVSASTQNQALNALVFLYKQVLGQALAELGDFTRAKRPRRLPVVLTRGEVARLLEQLDGMPHLMTALLYGTGMRLMECVRLRVQDVDFQYRQIIVRDGKGQKDRVVPLPKRLEQPLTEHLEKARALHRQDLEQGYGEVFLPDALARKWPKAPSEWIWQYLFPSGRLSVDPRSGKTRRHHLHENGLQKAVKRAAQLAGITKKVNCHSLRHSFATHLLESGYDIRTVQELLGHADVSTTMIYTHVLNRGGQGVLSPLDGLA</sequence>